<dbReference type="SUPFAM" id="SSF51971">
    <property type="entry name" value="Nucleotide-binding domain"/>
    <property type="match status" value="1"/>
</dbReference>
<keyword evidence="7" id="KW-0560">Oxidoreductase</keyword>
<reference evidence="11" key="1">
    <citation type="journal article" date="2019" name="Int. J. Syst. Evol. Microbiol.">
        <title>The Global Catalogue of Microorganisms (GCM) 10K type strain sequencing project: providing services to taxonomists for standard genome sequencing and annotation.</title>
        <authorList>
            <consortium name="The Broad Institute Genomics Platform"/>
            <consortium name="The Broad Institute Genome Sequencing Center for Infectious Disease"/>
            <person name="Wu L."/>
            <person name="Ma J."/>
        </authorList>
    </citation>
    <scope>NUCLEOTIDE SEQUENCE [LARGE SCALE GENOMIC DNA]</scope>
    <source>
        <strain evidence="11">CGMCC 4.7241</strain>
    </source>
</reference>
<dbReference type="InterPro" id="IPR021163">
    <property type="entry name" value="Ferredox_Rdtase_adrenod"/>
</dbReference>
<sequence length="408" mass="43713">MTDPVDERPARIAIVGAGPAGIYAADSLERSGVPVSVDVLEHLATPYGLVRYGVAPDHPKTRTIAAVLGRMLDAPQVRFLGNVAYGTEIDLATLRRHYDAVIYAVGAADGRRLGIPGEDLPGSLSATAFVEWYNDHPHCTVDVDHLLEANAVAVIGAGNVAIDVARVLLASRERLAKGDVSDEVLDALHQAKVEDVHLIARRGPVEAKFTTLELRELGHLEGVDVRVDPADIPADDPPDAPRRVRTNLAVFRDWATRPATDAPRRLHLHFWRRPVEIRGDEHGITEVVLDGQETLAVQAILAAVGYKGRPLADLPFDEQTGTLPNREGRVVDENGEVIPGVYAAGWIKRGPSGVIGTNKADAAETVRALLADLPTLTPAQEPAEEAIDARLRKSAPPAALPATPQPLA</sequence>
<comment type="catalytic activity">
    <reaction evidence="8">
        <text>2 reduced [2Fe-2S]-[ferredoxin] + NADP(+) + H(+) = 2 oxidized [2Fe-2S]-[ferredoxin] + NADPH</text>
        <dbReference type="Rhea" id="RHEA:20125"/>
        <dbReference type="Rhea" id="RHEA-COMP:10000"/>
        <dbReference type="Rhea" id="RHEA-COMP:10001"/>
        <dbReference type="ChEBI" id="CHEBI:15378"/>
        <dbReference type="ChEBI" id="CHEBI:33737"/>
        <dbReference type="ChEBI" id="CHEBI:33738"/>
        <dbReference type="ChEBI" id="CHEBI:57783"/>
        <dbReference type="ChEBI" id="CHEBI:58349"/>
        <dbReference type="EC" id="1.18.1.2"/>
    </reaction>
</comment>
<evidence type="ECO:0000313" key="10">
    <source>
        <dbReference type="EMBL" id="MFC3765956.1"/>
    </source>
</evidence>
<name>A0ABV7YKU3_9ACTN</name>
<keyword evidence="4" id="KW-0285">Flavoprotein</keyword>
<dbReference type="PRINTS" id="PR00419">
    <property type="entry name" value="ADXRDTASE"/>
</dbReference>
<dbReference type="InterPro" id="IPR023753">
    <property type="entry name" value="FAD/NAD-binding_dom"/>
</dbReference>
<dbReference type="Proteomes" id="UP001595699">
    <property type="component" value="Unassembled WGS sequence"/>
</dbReference>
<keyword evidence="5" id="KW-0274">FAD</keyword>
<protein>
    <recommendedName>
        <fullName evidence="3">ferredoxin--NADP(+) reductase</fullName>
        <ecNumber evidence="3">1.18.1.2</ecNumber>
    </recommendedName>
</protein>
<evidence type="ECO:0000256" key="7">
    <source>
        <dbReference type="ARBA" id="ARBA00023002"/>
    </source>
</evidence>
<evidence type="ECO:0000256" key="3">
    <source>
        <dbReference type="ARBA" id="ARBA00013223"/>
    </source>
</evidence>
<dbReference type="Gene3D" id="3.40.50.720">
    <property type="entry name" value="NAD(P)-binding Rossmann-like Domain"/>
    <property type="match status" value="1"/>
</dbReference>
<dbReference type="InterPro" id="IPR055275">
    <property type="entry name" value="Ferredox_Rdtase"/>
</dbReference>
<proteinExistence type="inferred from homology"/>
<keyword evidence="6" id="KW-0521">NADP</keyword>
<comment type="similarity">
    <text evidence="2">Belongs to the ferredoxin--NADP reductase type 1 family.</text>
</comment>
<dbReference type="RefSeq" id="WP_205119575.1">
    <property type="nucleotide sequence ID" value="NZ_JAFBCM010000001.1"/>
</dbReference>
<dbReference type="Gene3D" id="3.50.50.60">
    <property type="entry name" value="FAD/NAD(P)-binding domain"/>
    <property type="match status" value="1"/>
</dbReference>
<evidence type="ECO:0000256" key="6">
    <source>
        <dbReference type="ARBA" id="ARBA00022857"/>
    </source>
</evidence>
<gene>
    <name evidence="10" type="ORF">ACFOUW_34330</name>
</gene>
<evidence type="ECO:0000256" key="4">
    <source>
        <dbReference type="ARBA" id="ARBA00022630"/>
    </source>
</evidence>
<dbReference type="PANTHER" id="PTHR48467:SF1">
    <property type="entry name" value="GLUTAMATE SYNTHASE 1 [NADH], CHLOROPLASTIC-LIKE"/>
    <property type="match status" value="1"/>
</dbReference>
<evidence type="ECO:0000256" key="1">
    <source>
        <dbReference type="ARBA" id="ARBA00001974"/>
    </source>
</evidence>
<dbReference type="PANTHER" id="PTHR48467">
    <property type="entry name" value="GLUTAMATE SYNTHASE 1 [NADH], CHLOROPLASTIC-LIKE"/>
    <property type="match status" value="1"/>
</dbReference>
<feature type="domain" description="FAD/NAD(P)-binding" evidence="9">
    <location>
        <begin position="11"/>
        <end position="204"/>
    </location>
</feature>
<dbReference type="EMBL" id="JBHRZH010000044">
    <property type="protein sequence ID" value="MFC3765956.1"/>
    <property type="molecule type" value="Genomic_DNA"/>
</dbReference>
<evidence type="ECO:0000313" key="11">
    <source>
        <dbReference type="Proteomes" id="UP001595699"/>
    </source>
</evidence>
<evidence type="ECO:0000256" key="2">
    <source>
        <dbReference type="ARBA" id="ARBA00008312"/>
    </source>
</evidence>
<dbReference type="PIRSF" id="PIRSF000362">
    <property type="entry name" value="FNR"/>
    <property type="match status" value="1"/>
</dbReference>
<dbReference type="InterPro" id="IPR036188">
    <property type="entry name" value="FAD/NAD-bd_sf"/>
</dbReference>
<dbReference type="Pfam" id="PF07992">
    <property type="entry name" value="Pyr_redox_2"/>
    <property type="match status" value="1"/>
</dbReference>
<evidence type="ECO:0000259" key="9">
    <source>
        <dbReference type="Pfam" id="PF07992"/>
    </source>
</evidence>
<dbReference type="EC" id="1.18.1.2" evidence="3"/>
<keyword evidence="11" id="KW-1185">Reference proteome</keyword>
<accession>A0ABV7YKU3</accession>
<organism evidence="10 11">
    <name type="scientific">Tenggerimyces flavus</name>
    <dbReference type="NCBI Taxonomy" id="1708749"/>
    <lineage>
        <taxon>Bacteria</taxon>
        <taxon>Bacillati</taxon>
        <taxon>Actinomycetota</taxon>
        <taxon>Actinomycetes</taxon>
        <taxon>Propionibacteriales</taxon>
        <taxon>Nocardioidaceae</taxon>
        <taxon>Tenggerimyces</taxon>
    </lineage>
</organism>
<comment type="caution">
    <text evidence="10">The sequence shown here is derived from an EMBL/GenBank/DDBJ whole genome shotgun (WGS) entry which is preliminary data.</text>
</comment>
<comment type="cofactor">
    <cofactor evidence="1">
        <name>FAD</name>
        <dbReference type="ChEBI" id="CHEBI:57692"/>
    </cofactor>
</comment>
<evidence type="ECO:0000256" key="8">
    <source>
        <dbReference type="ARBA" id="ARBA00047776"/>
    </source>
</evidence>
<evidence type="ECO:0000256" key="5">
    <source>
        <dbReference type="ARBA" id="ARBA00022827"/>
    </source>
</evidence>